<comment type="caution">
    <text evidence="2">The sequence shown here is derived from an EMBL/GenBank/DDBJ whole genome shotgun (WGS) entry which is preliminary data.</text>
</comment>
<dbReference type="Pfam" id="PF14111">
    <property type="entry name" value="DUF4283"/>
    <property type="match status" value="1"/>
</dbReference>
<accession>A0AAV9M328</accession>
<keyword evidence="3" id="KW-1185">Reference proteome</keyword>
<evidence type="ECO:0000313" key="3">
    <source>
        <dbReference type="Proteomes" id="UP001311915"/>
    </source>
</evidence>
<dbReference type="PANTHER" id="PTHR33233">
    <property type="entry name" value="ENDONUCLEASE/EXONUCLEASE/PHOSPHATASE"/>
    <property type="match status" value="1"/>
</dbReference>
<organism evidence="2 3">
    <name type="scientific">Solanum pinnatisectum</name>
    <name type="common">tansyleaf nightshade</name>
    <dbReference type="NCBI Taxonomy" id="50273"/>
    <lineage>
        <taxon>Eukaryota</taxon>
        <taxon>Viridiplantae</taxon>
        <taxon>Streptophyta</taxon>
        <taxon>Embryophyta</taxon>
        <taxon>Tracheophyta</taxon>
        <taxon>Spermatophyta</taxon>
        <taxon>Magnoliopsida</taxon>
        <taxon>eudicotyledons</taxon>
        <taxon>Gunneridae</taxon>
        <taxon>Pentapetalae</taxon>
        <taxon>asterids</taxon>
        <taxon>lamiids</taxon>
        <taxon>Solanales</taxon>
        <taxon>Solanaceae</taxon>
        <taxon>Solanoideae</taxon>
        <taxon>Solaneae</taxon>
        <taxon>Solanum</taxon>
    </lineage>
</organism>
<dbReference type="PANTHER" id="PTHR33233:SF17">
    <property type="entry name" value="DUF4283 DOMAIN-CONTAINING PROTEIN"/>
    <property type="match status" value="1"/>
</dbReference>
<sequence>MSLNYIPPTIVKGKTVVQLDKDKVEKENAKWRCALVVYVMGEIPGYKYMSRYVEKTWSTIAKPELFLYENGFYVARFQSLGDMKKVLYSGPHTIGNKPIILKQWTVEFDFTKEFLTDIPLWVYFPNLPMNYTYARILIEVNVTQSLPDQITVMDPIGRCFQHDIWFEWNPNCCDKCIKVGHVCTEPK</sequence>
<evidence type="ECO:0000259" key="1">
    <source>
        <dbReference type="Pfam" id="PF14111"/>
    </source>
</evidence>
<dbReference type="InterPro" id="IPR025558">
    <property type="entry name" value="DUF4283"/>
</dbReference>
<reference evidence="2 3" key="1">
    <citation type="submission" date="2023-10" db="EMBL/GenBank/DDBJ databases">
        <title>Genome-Wide Identification Analysis in wild type Solanum Pinnatisectum Reveals Some Genes Defensing Phytophthora Infestans.</title>
        <authorList>
            <person name="Sun C."/>
        </authorList>
    </citation>
    <scope>NUCLEOTIDE SEQUENCE [LARGE SCALE GENOMIC DNA]</scope>
    <source>
        <strain evidence="2">LQN</strain>
        <tissue evidence="2">Leaf</tissue>
    </source>
</reference>
<feature type="domain" description="DUF4283" evidence="1">
    <location>
        <begin position="28"/>
        <end position="111"/>
    </location>
</feature>
<evidence type="ECO:0000313" key="2">
    <source>
        <dbReference type="EMBL" id="KAK4732123.1"/>
    </source>
</evidence>
<name>A0AAV9M328_9SOLN</name>
<proteinExistence type="predicted"/>
<dbReference type="EMBL" id="JAWPEI010000003">
    <property type="protein sequence ID" value="KAK4732123.1"/>
    <property type="molecule type" value="Genomic_DNA"/>
</dbReference>
<protein>
    <recommendedName>
        <fullName evidence="1">DUF4283 domain-containing protein</fullName>
    </recommendedName>
</protein>
<dbReference type="Proteomes" id="UP001311915">
    <property type="component" value="Unassembled WGS sequence"/>
</dbReference>
<gene>
    <name evidence="2" type="ORF">R3W88_025111</name>
</gene>
<dbReference type="AlphaFoldDB" id="A0AAV9M328"/>